<evidence type="ECO:0000313" key="1">
    <source>
        <dbReference type="EMBL" id="CAB3737042.1"/>
    </source>
</evidence>
<accession>A0A6J5CJN5</accession>
<gene>
    <name evidence="1" type="ORF">LMG27174_06334</name>
</gene>
<reference evidence="1 2" key="1">
    <citation type="submission" date="2020-04" db="EMBL/GenBank/DDBJ databases">
        <authorList>
            <person name="De Canck E."/>
        </authorList>
    </citation>
    <scope>NUCLEOTIDE SEQUENCE [LARGE SCALE GENOMIC DNA]</scope>
    <source>
        <strain evidence="1 2">LMG 27174</strain>
    </source>
</reference>
<evidence type="ECO:0000313" key="2">
    <source>
        <dbReference type="Proteomes" id="UP000494205"/>
    </source>
</evidence>
<dbReference type="AlphaFoldDB" id="A0A6J5CJN5"/>
<sequence length="270" mass="30927">MVCALGEHQHLAPLPVLRNDGGGDHLHACRDLREMREHCPLRRFSRDVHRCGEPLRERFQQLGGAGWQARRVPDRPAQYEHDGLLAVAPQRRRGQTQHIARMNGLERRLEGIRRDVVTSTEAQLSDRPEFYDRQKESQDKTCIMEKYTPDCAPAPGSWLELDEQERISLVETYHRVARLKLPNVTAHAAFHVIVENQIALNLEPVVRAMHRLRNQGLSRHDAIHAISSVAAEHLFDILKTERNENPEASQASYYAAVERLTAAHWHKGEP</sequence>
<dbReference type="Proteomes" id="UP000494205">
    <property type="component" value="Unassembled WGS sequence"/>
</dbReference>
<organism evidence="1 2">
    <name type="scientific">Paraburkholderia rhynchosiae</name>
    <dbReference type="NCBI Taxonomy" id="487049"/>
    <lineage>
        <taxon>Bacteria</taxon>
        <taxon>Pseudomonadati</taxon>
        <taxon>Pseudomonadota</taxon>
        <taxon>Betaproteobacteria</taxon>
        <taxon>Burkholderiales</taxon>
        <taxon>Burkholderiaceae</taxon>
        <taxon>Paraburkholderia</taxon>
    </lineage>
</organism>
<protein>
    <submittedName>
        <fullName evidence="1">Uncharacterized protein</fullName>
    </submittedName>
</protein>
<proteinExistence type="predicted"/>
<name>A0A6J5CJN5_9BURK</name>
<dbReference type="EMBL" id="CADIJZ010000035">
    <property type="protein sequence ID" value="CAB3737042.1"/>
    <property type="molecule type" value="Genomic_DNA"/>
</dbReference>